<dbReference type="AlphaFoldDB" id="A0A2P5D012"/>
<comment type="caution">
    <text evidence="1">The sequence shown here is derived from an EMBL/GenBank/DDBJ whole genome shotgun (WGS) entry which is preliminary data.</text>
</comment>
<evidence type="ECO:0000313" key="1">
    <source>
        <dbReference type="EMBL" id="PON66597.1"/>
    </source>
</evidence>
<reference evidence="2" key="1">
    <citation type="submission" date="2016-06" db="EMBL/GenBank/DDBJ databases">
        <title>Parallel loss of symbiosis genes in relatives of nitrogen-fixing non-legume Parasponia.</title>
        <authorList>
            <person name="Van Velzen R."/>
            <person name="Holmer R."/>
            <person name="Bu F."/>
            <person name="Rutten L."/>
            <person name="Van Zeijl A."/>
            <person name="Liu W."/>
            <person name="Santuari L."/>
            <person name="Cao Q."/>
            <person name="Sharma T."/>
            <person name="Shen D."/>
            <person name="Roswanjaya Y."/>
            <person name="Wardhani T."/>
            <person name="Kalhor M.S."/>
            <person name="Jansen J."/>
            <person name="Van den Hoogen J."/>
            <person name="Gungor B."/>
            <person name="Hartog M."/>
            <person name="Hontelez J."/>
            <person name="Verver J."/>
            <person name="Yang W.-C."/>
            <person name="Schijlen E."/>
            <person name="Repin R."/>
            <person name="Schilthuizen M."/>
            <person name="Schranz E."/>
            <person name="Heidstra R."/>
            <person name="Miyata K."/>
            <person name="Fedorova E."/>
            <person name="Kohlen W."/>
            <person name="Bisseling T."/>
            <person name="Smit S."/>
            <person name="Geurts R."/>
        </authorList>
    </citation>
    <scope>NUCLEOTIDE SEQUENCE [LARGE SCALE GENOMIC DNA]</scope>
    <source>
        <strain evidence="2">cv. WU1-14</strain>
    </source>
</reference>
<name>A0A2P5D012_PARAD</name>
<dbReference type="Proteomes" id="UP000237105">
    <property type="component" value="Unassembled WGS sequence"/>
</dbReference>
<feature type="non-terminal residue" evidence="1">
    <location>
        <position position="174"/>
    </location>
</feature>
<keyword evidence="2" id="KW-1185">Reference proteome</keyword>
<evidence type="ECO:0000313" key="2">
    <source>
        <dbReference type="Proteomes" id="UP000237105"/>
    </source>
</evidence>
<accession>A0A2P5D012</accession>
<sequence length="174" mass="19451">MLGKFLRYTLKINLSVESLNGETEHTIATGTLKLDFGCTWFINWAPGPKLSIAMLYKAKLKPRRYQSWQTATTVGVLYVESKHLTSGVQWYHSLADGMVLTYLFAEDVRRRSNPSLWSPAIGEMAEEGWIRLVPAMIVYAAEDIVVVVLGLSQQPHSGRGWCQQPCLGMAVSSD</sequence>
<proteinExistence type="predicted"/>
<dbReference type="EMBL" id="JXTB01000078">
    <property type="protein sequence ID" value="PON66597.1"/>
    <property type="molecule type" value="Genomic_DNA"/>
</dbReference>
<protein>
    <submittedName>
        <fullName evidence="1">Uncharacterized protein</fullName>
    </submittedName>
</protein>
<organism evidence="1 2">
    <name type="scientific">Parasponia andersonii</name>
    <name type="common">Sponia andersonii</name>
    <dbReference type="NCBI Taxonomy" id="3476"/>
    <lineage>
        <taxon>Eukaryota</taxon>
        <taxon>Viridiplantae</taxon>
        <taxon>Streptophyta</taxon>
        <taxon>Embryophyta</taxon>
        <taxon>Tracheophyta</taxon>
        <taxon>Spermatophyta</taxon>
        <taxon>Magnoliopsida</taxon>
        <taxon>eudicotyledons</taxon>
        <taxon>Gunneridae</taxon>
        <taxon>Pentapetalae</taxon>
        <taxon>rosids</taxon>
        <taxon>fabids</taxon>
        <taxon>Rosales</taxon>
        <taxon>Cannabaceae</taxon>
        <taxon>Parasponia</taxon>
    </lineage>
</organism>
<gene>
    <name evidence="1" type="ORF">PanWU01x14_108390</name>
</gene>